<dbReference type="EMBL" id="KV426555">
    <property type="protein sequence ID" value="KZV79833.1"/>
    <property type="molecule type" value="Genomic_DNA"/>
</dbReference>
<feature type="region of interest" description="Disordered" evidence="1">
    <location>
        <begin position="755"/>
        <end position="837"/>
    </location>
</feature>
<evidence type="ECO:0000259" key="2">
    <source>
        <dbReference type="Pfam" id="PF17667"/>
    </source>
</evidence>
<dbReference type="InterPro" id="IPR040976">
    <property type="entry name" value="Pkinase_fungal"/>
</dbReference>
<dbReference type="Proteomes" id="UP000077266">
    <property type="component" value="Unassembled WGS sequence"/>
</dbReference>
<dbReference type="OrthoDB" id="2972036at2759"/>
<evidence type="ECO:0000313" key="4">
    <source>
        <dbReference type="Proteomes" id="UP000077266"/>
    </source>
</evidence>
<accession>A0A165B531</accession>
<dbReference type="InterPro" id="IPR008266">
    <property type="entry name" value="Tyr_kinase_AS"/>
</dbReference>
<feature type="region of interest" description="Disordered" evidence="1">
    <location>
        <begin position="1"/>
        <end position="33"/>
    </location>
</feature>
<gene>
    <name evidence="3" type="ORF">EXIGLDRAFT_846136</name>
</gene>
<feature type="compositionally biased region" description="Basic and acidic residues" evidence="1">
    <location>
        <begin position="780"/>
        <end position="837"/>
    </location>
</feature>
<sequence length="837" mass="94625">MADSEDDKSDSAYAAPGGLFESPHKQAAGSVKRDARTARLRETDFVVVFDTLAEFEKAFFDGHRPSFDIDDCLLAKDEYDLAVKTIRAAVRRGKSKKVLEKAAYGPVCDLLNKICDKYALERHVPDEDQIQFLIHSANPPRHHPDRYVDARAHQHPDLVALKKTLAALCLVDIQAWDDQQKASIKKPAAAWHHLLSVVEGKGEVDPDGLYQAATYTGSLLQARPDLPCHFSLSFDINYIQLLLCDSSGVYATPELEWASDEAHRLLVTYAHFLHIPRLGDSSIKLQPPSTEHDKAAVKNWKLKSYATAPVWIVYDDAGNRYIVDRIISVGEPWTRKSWVVLSSRYGPADEPPTERPPVVIKDSWLQPQRLESSSEGDLLDRIHFEGMHVLGVMRKVRAFTVRDEGGKTICNINVDVLRNGQRIPIRHRYRLILDASVTTSIFECPDVLSFFIAMFDVLAISRYIHKTRRILHRDLSLWNLVFFGTGDAGLKLCNDYCAGVNLSVDQPHFARFYLAYELENPRMYNWPSILVLDFDNAKLELQQGYTGTLRTVTPAFIAMPVARRVSTRGSVPAEAIPELTGTALESYTATHGTAHYEEQSALHEGSNIPSRVPEEVPIVHAPRHDAESVWWMLVVFMLSALPKEKDPTKAKNPPVDKNKQGLKAALREIDSHEVTPLSDKRSSIMSYTLQNWRDALHEDAAEFAPFFERMRLLFQPDYALAQPGLDPYNLHEAMQRLLLQEIWRMKELGDPCPLNPKQRDYHIDPATGYSATRPGTFGKRAVDADSHADMERSKKRARQEEKEAKSKQREEEKAAKAKQREEKVGSRRSSRLADKSG</sequence>
<evidence type="ECO:0000313" key="3">
    <source>
        <dbReference type="EMBL" id="KZV79833.1"/>
    </source>
</evidence>
<organism evidence="3 4">
    <name type="scientific">Exidia glandulosa HHB12029</name>
    <dbReference type="NCBI Taxonomy" id="1314781"/>
    <lineage>
        <taxon>Eukaryota</taxon>
        <taxon>Fungi</taxon>
        <taxon>Dikarya</taxon>
        <taxon>Basidiomycota</taxon>
        <taxon>Agaricomycotina</taxon>
        <taxon>Agaricomycetes</taxon>
        <taxon>Auriculariales</taxon>
        <taxon>Exidiaceae</taxon>
        <taxon>Exidia</taxon>
    </lineage>
</organism>
<proteinExistence type="predicted"/>
<evidence type="ECO:0000256" key="1">
    <source>
        <dbReference type="SAM" id="MobiDB-lite"/>
    </source>
</evidence>
<dbReference type="InParanoid" id="A0A165B531"/>
<protein>
    <recommendedName>
        <fullName evidence="2">Fungal-type protein kinase domain-containing protein</fullName>
    </recommendedName>
</protein>
<dbReference type="AlphaFoldDB" id="A0A165B531"/>
<name>A0A165B531_EXIGL</name>
<dbReference type="Pfam" id="PF17667">
    <property type="entry name" value="Pkinase_fungal"/>
    <property type="match status" value="1"/>
</dbReference>
<dbReference type="GO" id="GO:0004672">
    <property type="term" value="F:protein kinase activity"/>
    <property type="evidence" value="ECO:0007669"/>
    <property type="project" value="InterPro"/>
</dbReference>
<keyword evidence="4" id="KW-1185">Reference proteome</keyword>
<reference evidence="3 4" key="1">
    <citation type="journal article" date="2016" name="Mol. Biol. Evol.">
        <title>Comparative Genomics of Early-Diverging Mushroom-Forming Fungi Provides Insights into the Origins of Lignocellulose Decay Capabilities.</title>
        <authorList>
            <person name="Nagy L.G."/>
            <person name="Riley R."/>
            <person name="Tritt A."/>
            <person name="Adam C."/>
            <person name="Daum C."/>
            <person name="Floudas D."/>
            <person name="Sun H."/>
            <person name="Yadav J.S."/>
            <person name="Pangilinan J."/>
            <person name="Larsson K.H."/>
            <person name="Matsuura K."/>
            <person name="Barry K."/>
            <person name="Labutti K."/>
            <person name="Kuo R."/>
            <person name="Ohm R.A."/>
            <person name="Bhattacharya S.S."/>
            <person name="Shirouzu T."/>
            <person name="Yoshinaga Y."/>
            <person name="Martin F.M."/>
            <person name="Grigoriev I.V."/>
            <person name="Hibbett D.S."/>
        </authorList>
    </citation>
    <scope>NUCLEOTIDE SEQUENCE [LARGE SCALE GENOMIC DNA]</scope>
    <source>
        <strain evidence="3 4">HHB12029</strain>
    </source>
</reference>
<feature type="domain" description="Fungal-type protein kinase" evidence="2">
    <location>
        <begin position="185"/>
        <end position="634"/>
    </location>
</feature>
<dbReference type="PROSITE" id="PS00109">
    <property type="entry name" value="PROTEIN_KINASE_TYR"/>
    <property type="match status" value="1"/>
</dbReference>